<dbReference type="Proteomes" id="UP001156641">
    <property type="component" value="Unassembled WGS sequence"/>
</dbReference>
<evidence type="ECO:0000256" key="10">
    <source>
        <dbReference type="ARBA" id="ARBA00023098"/>
    </source>
</evidence>
<feature type="binding site" evidence="12">
    <location>
        <position position="262"/>
    </location>
    <ligand>
        <name>Zn(2+)</name>
        <dbReference type="ChEBI" id="CHEBI:29105"/>
    </ligand>
</feature>
<comment type="similarity">
    <text evidence="12">Belongs to the LpxC family.</text>
</comment>
<feature type="active site" description="Proton donor" evidence="12">
    <location>
        <position position="285"/>
    </location>
</feature>
<comment type="cofactor">
    <cofactor evidence="1 12">
        <name>Zn(2+)</name>
        <dbReference type="ChEBI" id="CHEBI:29105"/>
    </cofactor>
</comment>
<reference evidence="14" key="1">
    <citation type="journal article" date="2019" name="Int. J. Syst. Evol. Microbiol.">
        <title>The Global Catalogue of Microorganisms (GCM) 10K type strain sequencing project: providing services to taxonomists for standard genome sequencing and annotation.</title>
        <authorList>
            <consortium name="The Broad Institute Genomics Platform"/>
            <consortium name="The Broad Institute Genome Sequencing Center for Infectious Disease"/>
            <person name="Wu L."/>
            <person name="Ma J."/>
        </authorList>
    </citation>
    <scope>NUCLEOTIDE SEQUENCE [LARGE SCALE GENOMIC DNA]</scope>
    <source>
        <strain evidence="14">NBRC 112502</strain>
    </source>
</reference>
<evidence type="ECO:0000313" key="13">
    <source>
        <dbReference type="EMBL" id="GLR66470.1"/>
    </source>
</evidence>
<dbReference type="InterPro" id="IPR015870">
    <property type="entry name" value="UDP-acyl_N-AcGlcN_deAcase_N"/>
</dbReference>
<feature type="binding site" evidence="12">
    <location>
        <position position="258"/>
    </location>
    <ligand>
        <name>Zn(2+)</name>
        <dbReference type="ChEBI" id="CHEBI:29105"/>
    </ligand>
</feature>
<comment type="catalytic activity">
    <reaction evidence="11 12">
        <text>a UDP-3-O-[(3R)-3-hydroxyacyl]-N-acetyl-alpha-D-glucosamine + H2O = a UDP-3-O-[(3R)-3-hydroxyacyl]-alpha-D-glucosamine + acetate</text>
        <dbReference type="Rhea" id="RHEA:67816"/>
        <dbReference type="ChEBI" id="CHEBI:15377"/>
        <dbReference type="ChEBI" id="CHEBI:30089"/>
        <dbReference type="ChEBI" id="CHEBI:137740"/>
        <dbReference type="ChEBI" id="CHEBI:173225"/>
        <dbReference type="EC" id="3.5.1.108"/>
    </reaction>
</comment>
<name>A0ABQ6A8R9_9PROT</name>
<keyword evidence="6 12" id="KW-0441">Lipid A biosynthesis</keyword>
<evidence type="ECO:0000313" key="14">
    <source>
        <dbReference type="Proteomes" id="UP001156641"/>
    </source>
</evidence>
<evidence type="ECO:0000256" key="5">
    <source>
        <dbReference type="ARBA" id="ARBA00022516"/>
    </source>
</evidence>
<dbReference type="RefSeq" id="WP_284257167.1">
    <property type="nucleotide sequence ID" value="NZ_BSOS01000024.1"/>
</dbReference>
<dbReference type="EC" id="3.5.1.108" evidence="4 12"/>
<protein>
    <recommendedName>
        <fullName evidence="4 12">UDP-3-O-acyl-N-acetylglucosamine deacetylase</fullName>
        <shortName evidence="12">UDP-3-O-acyl-GlcNAc deacetylase</shortName>
        <ecNumber evidence="4 12">3.5.1.108</ecNumber>
    </recommendedName>
    <alternativeName>
        <fullName evidence="12">UDP-3-O-[R-3-hydroxymyristoyl]-N-acetylglucosamine deacetylase</fullName>
    </alternativeName>
</protein>
<comment type="function">
    <text evidence="2 12">Catalyzes the hydrolysis of UDP-3-O-myristoyl-N-acetylglucosamine to form UDP-3-O-myristoylglucosamine and acetate, the committed step in lipid A biosynthesis.</text>
</comment>
<gene>
    <name evidence="12 13" type="primary">lpxC</name>
    <name evidence="13" type="ORF">GCM10010909_11500</name>
</gene>
<evidence type="ECO:0000256" key="8">
    <source>
        <dbReference type="ARBA" id="ARBA00022801"/>
    </source>
</evidence>
<dbReference type="SUPFAM" id="SSF54211">
    <property type="entry name" value="Ribosomal protein S5 domain 2-like"/>
    <property type="match status" value="2"/>
</dbReference>
<evidence type="ECO:0000256" key="11">
    <source>
        <dbReference type="ARBA" id="ARBA00024535"/>
    </source>
</evidence>
<organism evidence="13 14">
    <name type="scientific">Acidocella aquatica</name>
    <dbReference type="NCBI Taxonomy" id="1922313"/>
    <lineage>
        <taxon>Bacteria</taxon>
        <taxon>Pseudomonadati</taxon>
        <taxon>Pseudomonadota</taxon>
        <taxon>Alphaproteobacteria</taxon>
        <taxon>Acetobacterales</taxon>
        <taxon>Acidocellaceae</taxon>
        <taxon>Acidocella</taxon>
    </lineage>
</organism>
<sequence>MMDPKMSSLRDRYSFSGTERALAPRQTLKAAISCIGHGLHSGTDVTMRLVPAEAGSGIVFHRTDLDVRIPARFDYVNDTRLCTVVSVGDARVGTIEHLMAALAASGVDDLVVEVDAAELPIFDGSAAPFLFLIESAGVVAHGGLRESLEILRTVRVEQDGAFAELRPHGAGGAGFELSLAIEFAAPAIGAQAYSFTLTAESFAAEIAAARTFAQAAEIEALRKVGLARGGSLENAIVVDGANILNPEGLRFADEFVRHKLLDVVGDLALAGAPVCGRFVGSRTGHALNNQLLRAVFADQANYRLTRGSVAGALQLSAA</sequence>
<evidence type="ECO:0000256" key="2">
    <source>
        <dbReference type="ARBA" id="ARBA00002923"/>
    </source>
</evidence>
<dbReference type="InterPro" id="IPR011334">
    <property type="entry name" value="UDP-acyl_GlcNac_deAcase_C"/>
</dbReference>
<accession>A0ABQ6A8R9</accession>
<keyword evidence="9 12" id="KW-0862">Zinc</keyword>
<proteinExistence type="inferred from homology"/>
<dbReference type="HAMAP" id="MF_00388">
    <property type="entry name" value="LpxC"/>
    <property type="match status" value="1"/>
</dbReference>
<dbReference type="InterPro" id="IPR004463">
    <property type="entry name" value="UDP-acyl_GlcNac_deAcase"/>
</dbReference>
<dbReference type="Gene3D" id="3.30.1700.10">
    <property type="entry name" value="lpxc deacetylase, domain 2"/>
    <property type="match status" value="1"/>
</dbReference>
<keyword evidence="7 12" id="KW-0479">Metal-binding</keyword>
<keyword evidence="8 12" id="KW-0378">Hydrolase</keyword>
<evidence type="ECO:0000256" key="3">
    <source>
        <dbReference type="ARBA" id="ARBA00005002"/>
    </source>
</evidence>
<dbReference type="EMBL" id="BSOS01000024">
    <property type="protein sequence ID" value="GLR66470.1"/>
    <property type="molecule type" value="Genomic_DNA"/>
</dbReference>
<evidence type="ECO:0000256" key="12">
    <source>
        <dbReference type="HAMAP-Rule" id="MF_00388"/>
    </source>
</evidence>
<keyword evidence="5 12" id="KW-0444">Lipid biosynthesis</keyword>
<keyword evidence="10 12" id="KW-0443">Lipid metabolism</keyword>
<comment type="pathway">
    <text evidence="3 12">Glycolipid biosynthesis; lipid IV(A) biosynthesis; lipid IV(A) from (3R)-3-hydroxytetradecanoyl-[acyl-carrier-protein] and UDP-N-acetyl-alpha-D-glucosamine: step 2/6.</text>
</comment>
<feature type="binding site" evidence="12">
    <location>
        <position position="97"/>
    </location>
    <ligand>
        <name>Zn(2+)</name>
        <dbReference type="ChEBI" id="CHEBI:29105"/>
    </ligand>
</feature>
<dbReference type="Pfam" id="PF03331">
    <property type="entry name" value="LpxC"/>
    <property type="match status" value="1"/>
</dbReference>
<evidence type="ECO:0000256" key="9">
    <source>
        <dbReference type="ARBA" id="ARBA00022833"/>
    </source>
</evidence>
<comment type="caution">
    <text evidence="13">The sequence shown here is derived from an EMBL/GenBank/DDBJ whole genome shotgun (WGS) entry which is preliminary data.</text>
</comment>
<dbReference type="PANTHER" id="PTHR33694">
    <property type="entry name" value="UDP-3-O-ACYL-N-ACETYLGLUCOSAMINE DEACETYLASE 1, MITOCHONDRIAL-RELATED"/>
    <property type="match status" value="1"/>
</dbReference>
<dbReference type="InterPro" id="IPR020568">
    <property type="entry name" value="Ribosomal_Su5_D2-typ_SF"/>
</dbReference>
<dbReference type="NCBIfam" id="TIGR00325">
    <property type="entry name" value="lpxC"/>
    <property type="match status" value="1"/>
</dbReference>
<evidence type="ECO:0000256" key="7">
    <source>
        <dbReference type="ARBA" id="ARBA00022723"/>
    </source>
</evidence>
<keyword evidence="14" id="KW-1185">Reference proteome</keyword>
<evidence type="ECO:0000256" key="4">
    <source>
        <dbReference type="ARBA" id="ARBA00012745"/>
    </source>
</evidence>
<dbReference type="PANTHER" id="PTHR33694:SF1">
    <property type="entry name" value="UDP-3-O-ACYL-N-ACETYLGLUCOSAMINE DEACETYLASE 1, MITOCHONDRIAL-RELATED"/>
    <property type="match status" value="1"/>
</dbReference>
<dbReference type="Gene3D" id="3.30.230.20">
    <property type="entry name" value="lpxc deacetylase, domain 1"/>
    <property type="match status" value="1"/>
</dbReference>
<evidence type="ECO:0000256" key="6">
    <source>
        <dbReference type="ARBA" id="ARBA00022556"/>
    </source>
</evidence>
<evidence type="ECO:0000256" key="1">
    <source>
        <dbReference type="ARBA" id="ARBA00001947"/>
    </source>
</evidence>